<keyword evidence="5" id="KW-1185">Reference proteome</keyword>
<organism evidence="4 5">
    <name type="scientific">Orchesella dallaii</name>
    <dbReference type="NCBI Taxonomy" id="48710"/>
    <lineage>
        <taxon>Eukaryota</taxon>
        <taxon>Metazoa</taxon>
        <taxon>Ecdysozoa</taxon>
        <taxon>Arthropoda</taxon>
        <taxon>Hexapoda</taxon>
        <taxon>Collembola</taxon>
        <taxon>Entomobryomorpha</taxon>
        <taxon>Entomobryoidea</taxon>
        <taxon>Orchesellidae</taxon>
        <taxon>Orchesellinae</taxon>
        <taxon>Orchesella</taxon>
    </lineage>
</organism>
<dbReference type="PANTHER" id="PTHR22595:SF79">
    <property type="entry name" value="CHITINASE 12"/>
    <property type="match status" value="1"/>
</dbReference>
<dbReference type="InterPro" id="IPR000726">
    <property type="entry name" value="Glyco_hydro_19_cat"/>
</dbReference>
<feature type="domain" description="Glycoside hydrolase family 19 catalytic" evidence="3">
    <location>
        <begin position="176"/>
        <end position="275"/>
    </location>
</feature>
<sequence>MALAQIFHESAFLTAKREKDVFNHSGRIDIEILVIGQIAWQITFWFWSDRVHDKPGVQQGQFRATTRWINGDECRDPKNQTAKNRFKIYRTVREAFGLQGKGDSSGSIVVADAQELISFSQFSDAVTKNDGPVPTQEQYNNFNNFARIRGRISTVQEAAMALAQILHESDRLRAKREYACAQTQCPNSYRDSRCDKPGQYYYGRGYIQLSWCYNYGPASQAIFNDDRLLTDPDQVATNQQIAWQTAFWFWSDRVHDKPGVEQGQFGATTRWINGDECKDPNNQTAKDRFQKYGIVRQAFGLEGNGDPSGCQF</sequence>
<dbReference type="SUPFAM" id="SSF53955">
    <property type="entry name" value="Lysozyme-like"/>
    <property type="match status" value="2"/>
</dbReference>
<proteinExistence type="predicted"/>
<dbReference type="Pfam" id="PF00182">
    <property type="entry name" value="Glyco_hydro_19"/>
    <property type="match status" value="1"/>
</dbReference>
<comment type="caution">
    <text evidence="4">The sequence shown here is derived from an EMBL/GenBank/DDBJ whole genome shotgun (WGS) entry which is preliminary data.</text>
</comment>
<dbReference type="PANTHER" id="PTHR22595">
    <property type="entry name" value="CHITINASE-RELATED"/>
    <property type="match status" value="1"/>
</dbReference>
<evidence type="ECO:0000313" key="4">
    <source>
        <dbReference type="EMBL" id="CAL8128797.1"/>
    </source>
</evidence>
<keyword evidence="2" id="KW-1015">Disulfide bond</keyword>
<dbReference type="InterPro" id="IPR023346">
    <property type="entry name" value="Lysozyme-like_dom_sf"/>
</dbReference>
<evidence type="ECO:0000256" key="1">
    <source>
        <dbReference type="ARBA" id="ARBA00022821"/>
    </source>
</evidence>
<keyword evidence="1" id="KW-0611">Plant defense</keyword>
<evidence type="ECO:0000313" key="5">
    <source>
        <dbReference type="Proteomes" id="UP001642540"/>
    </source>
</evidence>
<protein>
    <recommendedName>
        <fullName evidence="3">Glycoside hydrolase family 19 catalytic domain-containing protein</fullName>
    </recommendedName>
</protein>
<evidence type="ECO:0000259" key="3">
    <source>
        <dbReference type="Pfam" id="PF00182"/>
    </source>
</evidence>
<reference evidence="4 5" key="1">
    <citation type="submission" date="2024-08" db="EMBL/GenBank/DDBJ databases">
        <authorList>
            <person name="Cucini C."/>
            <person name="Frati F."/>
        </authorList>
    </citation>
    <scope>NUCLEOTIDE SEQUENCE [LARGE SCALE GENOMIC DNA]</scope>
</reference>
<evidence type="ECO:0000256" key="2">
    <source>
        <dbReference type="ARBA" id="ARBA00023157"/>
    </source>
</evidence>
<name>A0ABP1RID7_9HEXA</name>
<dbReference type="Gene3D" id="1.10.530.10">
    <property type="match status" value="2"/>
</dbReference>
<dbReference type="Proteomes" id="UP001642540">
    <property type="component" value="Unassembled WGS sequence"/>
</dbReference>
<dbReference type="Gene3D" id="3.30.20.10">
    <property type="entry name" value="Endochitinase, domain 2"/>
    <property type="match status" value="1"/>
</dbReference>
<dbReference type="CDD" id="cd00325">
    <property type="entry name" value="chitinase_GH19"/>
    <property type="match status" value="1"/>
</dbReference>
<dbReference type="EMBL" id="CAXLJM020000075">
    <property type="protein sequence ID" value="CAL8128797.1"/>
    <property type="molecule type" value="Genomic_DNA"/>
</dbReference>
<accession>A0ABP1RID7</accession>
<gene>
    <name evidence="4" type="ORF">ODALV1_LOCUS22562</name>
</gene>